<reference evidence="1 2" key="1">
    <citation type="submission" date="2023-01" db="EMBL/GenBank/DDBJ databases">
        <title>Analysis of 21 Apiospora genomes using comparative genomics revels a genus with tremendous synthesis potential of carbohydrate active enzymes and secondary metabolites.</title>
        <authorList>
            <person name="Sorensen T."/>
        </authorList>
    </citation>
    <scope>NUCLEOTIDE SEQUENCE [LARGE SCALE GENOMIC DNA]</scope>
    <source>
        <strain evidence="1 2">CBS 20057</strain>
    </source>
</reference>
<sequence length="377" mass="43058">MASRLSAELWQIIFSDVAGAPRNHNRDAYYVQERIQYLLNCCLVCRAWRYEAHRALQAVILITDRKQLQTRLTSRTAGRASVRQIIVAISWHFLDYRGINIHDILDYEMPQLQSLVLREGITFPEGNQWRPTELANLSRLRELTLTEHGRTGHWRPLLLCLPRLEHLHLSQLGWKARDISELPPFSLKSLEISACDMRSEPLRWLLANSAESLCRLSVEGLQQEWDTFIHLSAMRGEGLLPKVRHLAFSGPETTRSSYSKVLPRKVTDPLACWGGIESTSIRAGDAKMRGAIINGIAAISPPPVVELDASRMQFQDLKAIFRVRKAKLQPGTVLRLTTELDYQNNWQYWADEYAEDAEDLAQKAGVVLEIDRVPHHA</sequence>
<accession>A0ABR1SB52</accession>
<keyword evidence="2" id="KW-1185">Reference proteome</keyword>
<evidence type="ECO:0000313" key="1">
    <source>
        <dbReference type="EMBL" id="KAK8029049.1"/>
    </source>
</evidence>
<protein>
    <recommendedName>
        <fullName evidence="3">F-box domain-containing protein</fullName>
    </recommendedName>
</protein>
<dbReference type="EMBL" id="JAQQWI010000007">
    <property type="protein sequence ID" value="KAK8029049.1"/>
    <property type="molecule type" value="Genomic_DNA"/>
</dbReference>
<dbReference type="Gene3D" id="3.80.10.10">
    <property type="entry name" value="Ribonuclease Inhibitor"/>
    <property type="match status" value="1"/>
</dbReference>
<name>A0ABR1SB52_9PEZI</name>
<proteinExistence type="predicted"/>
<comment type="caution">
    <text evidence="1">The sequence shown here is derived from an EMBL/GenBank/DDBJ whole genome shotgun (WGS) entry which is preliminary data.</text>
</comment>
<dbReference type="Proteomes" id="UP001396898">
    <property type="component" value="Unassembled WGS sequence"/>
</dbReference>
<dbReference type="InterPro" id="IPR032675">
    <property type="entry name" value="LRR_dom_sf"/>
</dbReference>
<organism evidence="1 2">
    <name type="scientific">Apiospora marii</name>
    <dbReference type="NCBI Taxonomy" id="335849"/>
    <lineage>
        <taxon>Eukaryota</taxon>
        <taxon>Fungi</taxon>
        <taxon>Dikarya</taxon>
        <taxon>Ascomycota</taxon>
        <taxon>Pezizomycotina</taxon>
        <taxon>Sordariomycetes</taxon>
        <taxon>Xylariomycetidae</taxon>
        <taxon>Amphisphaeriales</taxon>
        <taxon>Apiosporaceae</taxon>
        <taxon>Apiospora</taxon>
    </lineage>
</organism>
<evidence type="ECO:0008006" key="3">
    <source>
        <dbReference type="Google" id="ProtNLM"/>
    </source>
</evidence>
<evidence type="ECO:0000313" key="2">
    <source>
        <dbReference type="Proteomes" id="UP001396898"/>
    </source>
</evidence>
<gene>
    <name evidence="1" type="ORF">PG991_006105</name>
</gene>
<dbReference type="SUPFAM" id="SSF52047">
    <property type="entry name" value="RNI-like"/>
    <property type="match status" value="1"/>
</dbReference>